<dbReference type="RefSeq" id="WP_145111170.1">
    <property type="nucleotide sequence ID" value="NZ_CP036349.1"/>
</dbReference>
<organism evidence="2 3">
    <name type="scientific">Botrimarina mediterranea</name>
    <dbReference type="NCBI Taxonomy" id="2528022"/>
    <lineage>
        <taxon>Bacteria</taxon>
        <taxon>Pseudomonadati</taxon>
        <taxon>Planctomycetota</taxon>
        <taxon>Planctomycetia</taxon>
        <taxon>Pirellulales</taxon>
        <taxon>Lacipirellulaceae</taxon>
        <taxon>Botrimarina</taxon>
    </lineage>
</organism>
<evidence type="ECO:0000313" key="3">
    <source>
        <dbReference type="Proteomes" id="UP000316426"/>
    </source>
</evidence>
<evidence type="ECO:0000313" key="2">
    <source>
        <dbReference type="EMBL" id="QDV73706.1"/>
    </source>
</evidence>
<dbReference type="Proteomes" id="UP000316426">
    <property type="component" value="Chromosome"/>
</dbReference>
<feature type="signal peptide" evidence="1">
    <location>
        <begin position="1"/>
        <end position="23"/>
    </location>
</feature>
<keyword evidence="1" id="KW-0732">Signal</keyword>
<evidence type="ECO:0000256" key="1">
    <source>
        <dbReference type="SAM" id="SignalP"/>
    </source>
</evidence>
<dbReference type="KEGG" id="bmei:Spa11_19050"/>
<proteinExistence type="predicted"/>
<keyword evidence="3" id="KW-1185">Reference proteome</keyword>
<protein>
    <submittedName>
        <fullName evidence="2">Uncharacterized protein</fullName>
    </submittedName>
</protein>
<gene>
    <name evidence="2" type="ORF">Spa11_19050</name>
</gene>
<dbReference type="EMBL" id="CP036349">
    <property type="protein sequence ID" value="QDV73706.1"/>
    <property type="molecule type" value="Genomic_DNA"/>
</dbReference>
<sequence length="162" mass="17320" precursor="true">MRLMISAALYAGLVACYPLATSAAPALHDGQSHEAHDHAEKGPHGGTIFAMGDEDYHIELVLDEKRGQVTIVLLDSAAKQLVAIEEPHMLVNVRSDGQPQQFKLVPLYPEGQSGGPAAMYAIVSPELMQAIHSHNAVVRVVVKIAGKAYSASLHHDHGGHSH</sequence>
<accession>A0A518K7D6</accession>
<name>A0A518K7D6_9BACT</name>
<reference evidence="2 3" key="1">
    <citation type="submission" date="2019-02" db="EMBL/GenBank/DDBJ databases">
        <title>Deep-cultivation of Planctomycetes and their phenomic and genomic characterization uncovers novel biology.</title>
        <authorList>
            <person name="Wiegand S."/>
            <person name="Jogler M."/>
            <person name="Boedeker C."/>
            <person name="Pinto D."/>
            <person name="Vollmers J."/>
            <person name="Rivas-Marin E."/>
            <person name="Kohn T."/>
            <person name="Peeters S.H."/>
            <person name="Heuer A."/>
            <person name="Rast P."/>
            <person name="Oberbeckmann S."/>
            <person name="Bunk B."/>
            <person name="Jeske O."/>
            <person name="Meyerdierks A."/>
            <person name="Storesund J.E."/>
            <person name="Kallscheuer N."/>
            <person name="Luecker S."/>
            <person name="Lage O.M."/>
            <person name="Pohl T."/>
            <person name="Merkel B.J."/>
            <person name="Hornburger P."/>
            <person name="Mueller R.-W."/>
            <person name="Bruemmer F."/>
            <person name="Labrenz M."/>
            <person name="Spormann A.M."/>
            <person name="Op den Camp H."/>
            <person name="Overmann J."/>
            <person name="Amann R."/>
            <person name="Jetten M.S.M."/>
            <person name="Mascher T."/>
            <person name="Medema M.H."/>
            <person name="Devos D.P."/>
            <person name="Kaster A.-K."/>
            <person name="Ovreas L."/>
            <person name="Rohde M."/>
            <person name="Galperin M.Y."/>
            <person name="Jogler C."/>
        </authorList>
    </citation>
    <scope>NUCLEOTIDE SEQUENCE [LARGE SCALE GENOMIC DNA]</scope>
    <source>
        <strain evidence="2 3">Spa11</strain>
    </source>
</reference>
<dbReference type="PROSITE" id="PS51257">
    <property type="entry name" value="PROKAR_LIPOPROTEIN"/>
    <property type="match status" value="1"/>
</dbReference>
<feature type="chain" id="PRO_5021782765" evidence="1">
    <location>
        <begin position="24"/>
        <end position="162"/>
    </location>
</feature>
<dbReference type="AlphaFoldDB" id="A0A518K7D6"/>